<sequence>MSDSQNMIDEGAYTLSETKLRIKLTNKGMFIYGKWSNEKLLSLLKDKLVQRDKIKSLPVYTNAQYDVSFNKLLHFIIHSGIYNESVLLELEGKGMSLRSIIKAIKYGLLSLTSEELKYFQGFGVEIKDTWTKEKLDEKLIWNLVVTGLTENQCWNIIMCGLVSQDENILYRLLSSGIDVPGILSWSEKSKPVTPTMIRFLKALGMDDDTLCYVKENGIDDESEDMLIDLGYNEYKEKELLQVTEEILCECSLTILESHSIPLEAQTASDTASDSPSLKSFSSCSLNTAAPLSSVSTSMWYNSAACTCYLNLLPKGEDGETLKRNDYLRQNVMVPLSWAIGRALRYQPSDPIYYIAQQLLRWKYGNVPQEEVHNAQQFVASATIIMDRRLVEKRKREEEDAVRWLNEAAMKDIICNMCLERQKLYRIKERCWKCTRVPIRVEKK</sequence>
<name>A0AAV2NMF9_9HYME</name>
<dbReference type="Proteomes" id="UP001497644">
    <property type="component" value="Chromosome 3"/>
</dbReference>
<keyword evidence="2" id="KW-1185">Reference proteome</keyword>
<protein>
    <submittedName>
        <fullName evidence="1">Uncharacterized protein</fullName>
    </submittedName>
</protein>
<reference evidence="1" key="1">
    <citation type="submission" date="2024-04" db="EMBL/GenBank/DDBJ databases">
        <authorList>
            <consortium name="Molecular Ecology Group"/>
        </authorList>
    </citation>
    <scope>NUCLEOTIDE SEQUENCE</scope>
</reference>
<proteinExistence type="predicted"/>
<accession>A0AAV2NMF9</accession>
<organism evidence="1 2">
    <name type="scientific">Lasius platythorax</name>
    <dbReference type="NCBI Taxonomy" id="488582"/>
    <lineage>
        <taxon>Eukaryota</taxon>
        <taxon>Metazoa</taxon>
        <taxon>Ecdysozoa</taxon>
        <taxon>Arthropoda</taxon>
        <taxon>Hexapoda</taxon>
        <taxon>Insecta</taxon>
        <taxon>Pterygota</taxon>
        <taxon>Neoptera</taxon>
        <taxon>Endopterygota</taxon>
        <taxon>Hymenoptera</taxon>
        <taxon>Apocrita</taxon>
        <taxon>Aculeata</taxon>
        <taxon>Formicoidea</taxon>
        <taxon>Formicidae</taxon>
        <taxon>Formicinae</taxon>
        <taxon>Lasius</taxon>
        <taxon>Lasius</taxon>
    </lineage>
</organism>
<evidence type="ECO:0000313" key="2">
    <source>
        <dbReference type="Proteomes" id="UP001497644"/>
    </source>
</evidence>
<evidence type="ECO:0000313" key="1">
    <source>
        <dbReference type="EMBL" id="CAL1681530.1"/>
    </source>
</evidence>
<dbReference type="AlphaFoldDB" id="A0AAV2NMF9"/>
<gene>
    <name evidence="1" type="ORF">LPLAT_LOCUS7534</name>
</gene>
<dbReference type="EMBL" id="OZ034826">
    <property type="protein sequence ID" value="CAL1681530.1"/>
    <property type="molecule type" value="Genomic_DNA"/>
</dbReference>